<dbReference type="PANTHER" id="PTHR10851:SF0">
    <property type="entry name" value="PYRIDOXINE-5'-PHOSPHATE OXIDASE"/>
    <property type="match status" value="1"/>
</dbReference>
<evidence type="ECO:0000313" key="7">
    <source>
        <dbReference type="EMBL" id="MBL4918744.1"/>
    </source>
</evidence>
<keyword evidence="8" id="KW-1185">Reference proteome</keyword>
<dbReference type="InterPro" id="IPR011576">
    <property type="entry name" value="Pyridox_Oxase_N"/>
</dbReference>
<organism evidence="7 8">
    <name type="scientific">Szabonella alba</name>
    <dbReference type="NCBI Taxonomy" id="2804194"/>
    <lineage>
        <taxon>Bacteria</taxon>
        <taxon>Pseudomonadati</taxon>
        <taxon>Pseudomonadota</taxon>
        <taxon>Alphaproteobacteria</taxon>
        <taxon>Rhodobacterales</taxon>
        <taxon>Paracoccaceae</taxon>
        <taxon>Szabonella</taxon>
    </lineage>
</organism>
<dbReference type="Gene3D" id="2.30.110.10">
    <property type="entry name" value="Electron Transport, Fmn-binding Protein, Chain A"/>
    <property type="match status" value="1"/>
</dbReference>
<dbReference type="Pfam" id="PF01243">
    <property type="entry name" value="PNPOx_N"/>
    <property type="match status" value="1"/>
</dbReference>
<keyword evidence="3" id="KW-0288">FMN</keyword>
<keyword evidence="4" id="KW-0560">Oxidoreductase</keyword>
<accession>A0A8K0VAP8</accession>
<dbReference type="InterPro" id="IPR000659">
    <property type="entry name" value="Pyridox_Oxase"/>
</dbReference>
<evidence type="ECO:0000256" key="3">
    <source>
        <dbReference type="ARBA" id="ARBA00022643"/>
    </source>
</evidence>
<reference evidence="7" key="1">
    <citation type="submission" date="2021-01" db="EMBL/GenBank/DDBJ databases">
        <title>Tabrizicola alba sp. nov. a motile alkaliphilic bacterium isolated from a soda lake.</title>
        <authorList>
            <person name="Szuroczki S."/>
            <person name="Abbaszade G."/>
            <person name="Schumann P."/>
            <person name="Toth E."/>
        </authorList>
    </citation>
    <scope>NUCLEOTIDE SEQUENCE</scope>
    <source>
        <strain evidence="7">DMG-N-6</strain>
    </source>
</reference>
<sequence>MTDPEDLSGFLDLAWRRLDRRPGAGRDPLLMTLATVAPDGWPEARMVVLRGADRAAGRLEIHTDTATAKVTALQADPRAELVFWDAGADLQIRAALRVSILPQAAGRWAQIPESSRMAYGTRPAPGSPIPSAFAYDKTPDPARFAALIGQVEAFDLVHLGPRHRRARFLAADGWRGQWLAP</sequence>
<comment type="cofactor">
    <cofactor evidence="1">
        <name>FMN</name>
        <dbReference type="ChEBI" id="CHEBI:58210"/>
    </cofactor>
</comment>
<dbReference type="InterPro" id="IPR012349">
    <property type="entry name" value="Split_barrel_FMN-bd"/>
</dbReference>
<dbReference type="GO" id="GO:0010181">
    <property type="term" value="F:FMN binding"/>
    <property type="evidence" value="ECO:0007669"/>
    <property type="project" value="InterPro"/>
</dbReference>
<dbReference type="AlphaFoldDB" id="A0A8K0VAP8"/>
<evidence type="ECO:0000256" key="4">
    <source>
        <dbReference type="ARBA" id="ARBA00023002"/>
    </source>
</evidence>
<dbReference type="GO" id="GO:0004733">
    <property type="term" value="F:pyridoxamine phosphate oxidase activity"/>
    <property type="evidence" value="ECO:0007669"/>
    <property type="project" value="InterPro"/>
</dbReference>
<proteinExistence type="predicted"/>
<evidence type="ECO:0000313" key="8">
    <source>
        <dbReference type="Proteomes" id="UP000648908"/>
    </source>
</evidence>
<evidence type="ECO:0000256" key="5">
    <source>
        <dbReference type="ARBA" id="ARBA00023096"/>
    </source>
</evidence>
<dbReference type="RefSeq" id="WP_202689721.1">
    <property type="nucleotide sequence ID" value="NZ_JAESVN010000008.1"/>
</dbReference>
<feature type="domain" description="Pyridoxamine 5'-phosphate oxidase N-terminal" evidence="6">
    <location>
        <begin position="28"/>
        <end position="120"/>
    </location>
</feature>
<evidence type="ECO:0000259" key="6">
    <source>
        <dbReference type="Pfam" id="PF01243"/>
    </source>
</evidence>
<dbReference type="PANTHER" id="PTHR10851">
    <property type="entry name" value="PYRIDOXINE-5-PHOSPHATE OXIDASE"/>
    <property type="match status" value="1"/>
</dbReference>
<gene>
    <name evidence="7" type="ORF">JL811_16075</name>
</gene>
<evidence type="ECO:0000256" key="2">
    <source>
        <dbReference type="ARBA" id="ARBA00022630"/>
    </source>
</evidence>
<name>A0A8K0VAP8_9RHOB</name>
<keyword evidence="2" id="KW-0285">Flavoprotein</keyword>
<comment type="caution">
    <text evidence="7">The sequence shown here is derived from an EMBL/GenBank/DDBJ whole genome shotgun (WGS) entry which is preliminary data.</text>
</comment>
<dbReference type="Proteomes" id="UP000648908">
    <property type="component" value="Unassembled WGS sequence"/>
</dbReference>
<dbReference type="SUPFAM" id="SSF50475">
    <property type="entry name" value="FMN-binding split barrel"/>
    <property type="match status" value="1"/>
</dbReference>
<dbReference type="EMBL" id="JAESVN010000008">
    <property type="protein sequence ID" value="MBL4918744.1"/>
    <property type="molecule type" value="Genomic_DNA"/>
</dbReference>
<dbReference type="GO" id="GO:0008615">
    <property type="term" value="P:pyridoxine biosynthetic process"/>
    <property type="evidence" value="ECO:0007669"/>
    <property type="project" value="InterPro"/>
</dbReference>
<evidence type="ECO:0000256" key="1">
    <source>
        <dbReference type="ARBA" id="ARBA00001917"/>
    </source>
</evidence>
<protein>
    <submittedName>
        <fullName evidence="7">Pyridoxamine 5'-phosphate oxidase family protein</fullName>
    </submittedName>
</protein>
<keyword evidence="5" id="KW-0664">Pyridoxine biosynthesis</keyword>